<feature type="transmembrane region" description="Helical" evidence="2">
    <location>
        <begin position="344"/>
        <end position="361"/>
    </location>
</feature>
<dbReference type="AlphaFoldDB" id="X6N560"/>
<keyword evidence="2" id="KW-0812">Transmembrane</keyword>
<dbReference type="Proteomes" id="UP000023152">
    <property type="component" value="Unassembled WGS sequence"/>
</dbReference>
<keyword evidence="2" id="KW-1133">Transmembrane helix</keyword>
<feature type="compositionally biased region" description="Basic and acidic residues" evidence="1">
    <location>
        <begin position="177"/>
        <end position="187"/>
    </location>
</feature>
<organism evidence="3 4">
    <name type="scientific">Reticulomyxa filosa</name>
    <dbReference type="NCBI Taxonomy" id="46433"/>
    <lineage>
        <taxon>Eukaryota</taxon>
        <taxon>Sar</taxon>
        <taxon>Rhizaria</taxon>
        <taxon>Retaria</taxon>
        <taxon>Foraminifera</taxon>
        <taxon>Monothalamids</taxon>
        <taxon>Reticulomyxidae</taxon>
        <taxon>Reticulomyxa</taxon>
    </lineage>
</organism>
<proteinExistence type="predicted"/>
<sequence length="363" mass="40872">MQPTSSPTCTVITNDYLWVGYVLWKGTRITYTISTDANGQLGPVLILSNPHRTRNNTSGSQTLWLQSTSDSKPHTLPLPTACQSKRFTTPSPTPSPDKKSSNGSTNCENIPNPIRITYILLVGLFILGLFGWAFVRRWNRARQEGSHITGRDHASNSHAKLTTKQKKYLRNSGYRNASERYYHNRNDADEEPINASRFPVASTAAAAAATGTGGGGASGAAARDYPKSRRRVAKPRKRDDVYEKMDAEENDSNEEDPEEVELEEEMMGEDEEDEEDDDLHPHEKEPLPNEALTQKLINRDKYNLICFTFLQKKKKKPSLSKLHFVCLVTTKKKSFVLNPFEKELVLVLVKGSCLLFFFVLFNN</sequence>
<feature type="compositionally biased region" description="Basic and acidic residues" evidence="1">
    <location>
        <begin position="237"/>
        <end position="247"/>
    </location>
</feature>
<dbReference type="EMBL" id="ASPP01011871">
    <property type="protein sequence ID" value="ETO21181.1"/>
    <property type="molecule type" value="Genomic_DNA"/>
</dbReference>
<evidence type="ECO:0000256" key="1">
    <source>
        <dbReference type="SAM" id="MobiDB-lite"/>
    </source>
</evidence>
<keyword evidence="2" id="KW-0472">Membrane</keyword>
<feature type="compositionally biased region" description="Basic and acidic residues" evidence="1">
    <location>
        <begin position="145"/>
        <end position="155"/>
    </location>
</feature>
<feature type="region of interest" description="Disordered" evidence="1">
    <location>
        <begin position="145"/>
        <end position="192"/>
    </location>
</feature>
<protein>
    <submittedName>
        <fullName evidence="3">Uncharacterized protein</fullName>
    </submittedName>
</protein>
<keyword evidence="4" id="KW-1185">Reference proteome</keyword>
<evidence type="ECO:0000256" key="2">
    <source>
        <dbReference type="SAM" id="Phobius"/>
    </source>
</evidence>
<feature type="region of interest" description="Disordered" evidence="1">
    <location>
        <begin position="68"/>
        <end position="106"/>
    </location>
</feature>
<accession>X6N560</accession>
<comment type="caution">
    <text evidence="3">The sequence shown here is derived from an EMBL/GenBank/DDBJ whole genome shotgun (WGS) entry which is preliminary data.</text>
</comment>
<feature type="compositionally biased region" description="Acidic residues" evidence="1">
    <location>
        <begin position="248"/>
        <end position="278"/>
    </location>
</feature>
<evidence type="ECO:0000313" key="4">
    <source>
        <dbReference type="Proteomes" id="UP000023152"/>
    </source>
</evidence>
<feature type="transmembrane region" description="Helical" evidence="2">
    <location>
        <begin position="116"/>
        <end position="135"/>
    </location>
</feature>
<reference evidence="3 4" key="1">
    <citation type="journal article" date="2013" name="Curr. Biol.">
        <title>The Genome of the Foraminiferan Reticulomyxa filosa.</title>
        <authorList>
            <person name="Glockner G."/>
            <person name="Hulsmann N."/>
            <person name="Schleicher M."/>
            <person name="Noegel A.A."/>
            <person name="Eichinger L."/>
            <person name="Gallinger C."/>
            <person name="Pawlowski J."/>
            <person name="Sierra R."/>
            <person name="Euteneuer U."/>
            <person name="Pillet L."/>
            <person name="Moustafa A."/>
            <person name="Platzer M."/>
            <person name="Groth M."/>
            <person name="Szafranski K."/>
            <person name="Schliwa M."/>
        </authorList>
    </citation>
    <scope>NUCLEOTIDE SEQUENCE [LARGE SCALE GENOMIC DNA]</scope>
</reference>
<gene>
    <name evidence="3" type="ORF">RFI_16020</name>
</gene>
<feature type="region of interest" description="Disordered" evidence="1">
    <location>
        <begin position="209"/>
        <end position="289"/>
    </location>
</feature>
<evidence type="ECO:0000313" key="3">
    <source>
        <dbReference type="EMBL" id="ETO21181.1"/>
    </source>
</evidence>
<name>X6N560_RETFI</name>